<name>A0ABU1M2E4_9BURK</name>
<organism evidence="9 10">
    <name type="scientific">Paraburkholderia terricola</name>
    <dbReference type="NCBI Taxonomy" id="169427"/>
    <lineage>
        <taxon>Bacteria</taxon>
        <taxon>Pseudomonadati</taxon>
        <taxon>Pseudomonadota</taxon>
        <taxon>Betaproteobacteria</taxon>
        <taxon>Burkholderiales</taxon>
        <taxon>Burkholderiaceae</taxon>
        <taxon>Paraburkholderia</taxon>
    </lineage>
</organism>
<sequence length="151" mass="17220">MVAGLDILIIRDLTGDVYFGEPRGTRFVPDGPFQSHDEGFDTMRYSAPEIVRVAHVAFRAAQKRSKRLCSVDKANVLETSQFWRDTMIKVASEYRDVELSHMYIDNAAMQLVRAPKTFDVIVTGNLFGDSCRKRCTAWFPFSHFTAYENLA</sequence>
<dbReference type="Gene3D" id="3.40.718.10">
    <property type="entry name" value="Isopropylmalate Dehydrogenase"/>
    <property type="match status" value="1"/>
</dbReference>
<keyword evidence="2" id="KW-0028">Amino-acid biosynthesis</keyword>
<reference evidence="9 10" key="1">
    <citation type="submission" date="2023-07" db="EMBL/GenBank/DDBJ databases">
        <title>Sorghum-associated microbial communities from plants grown in Nebraska, USA.</title>
        <authorList>
            <person name="Schachtman D."/>
        </authorList>
    </citation>
    <scope>NUCLEOTIDE SEQUENCE [LARGE SCALE GENOMIC DNA]</scope>
    <source>
        <strain evidence="9 10">DS1316</strain>
    </source>
</reference>
<dbReference type="Pfam" id="PF00180">
    <property type="entry name" value="Iso_dh"/>
    <property type="match status" value="1"/>
</dbReference>
<evidence type="ECO:0000256" key="5">
    <source>
        <dbReference type="ARBA" id="ARBA00023002"/>
    </source>
</evidence>
<evidence type="ECO:0000313" key="9">
    <source>
        <dbReference type="EMBL" id="MDR6413197.1"/>
    </source>
</evidence>
<accession>A0ABU1M2E4</accession>
<evidence type="ECO:0000259" key="8">
    <source>
        <dbReference type="SMART" id="SM01329"/>
    </source>
</evidence>
<dbReference type="InterPro" id="IPR024084">
    <property type="entry name" value="IsoPropMal-DH-like_dom"/>
</dbReference>
<evidence type="ECO:0000256" key="7">
    <source>
        <dbReference type="ARBA" id="ARBA00023304"/>
    </source>
</evidence>
<gene>
    <name evidence="9" type="ORF">J2804_006635</name>
</gene>
<evidence type="ECO:0000256" key="1">
    <source>
        <dbReference type="ARBA" id="ARBA00022430"/>
    </source>
</evidence>
<protein>
    <submittedName>
        <fullName evidence="9">Isocitrate/isopropylmalate dehydrogenase</fullName>
    </submittedName>
</protein>
<keyword evidence="5" id="KW-0560">Oxidoreductase</keyword>
<evidence type="ECO:0000256" key="4">
    <source>
        <dbReference type="ARBA" id="ARBA00022842"/>
    </source>
</evidence>
<keyword evidence="6" id="KW-0520">NAD</keyword>
<dbReference type="InterPro" id="IPR004429">
    <property type="entry name" value="Isopropylmalate_DH"/>
</dbReference>
<dbReference type="SUPFAM" id="SSF53659">
    <property type="entry name" value="Isocitrate/Isopropylmalate dehydrogenase-like"/>
    <property type="match status" value="1"/>
</dbReference>
<keyword evidence="7" id="KW-0100">Branched-chain amino acid biosynthesis</keyword>
<keyword evidence="4" id="KW-0460">Magnesium</keyword>
<evidence type="ECO:0000256" key="6">
    <source>
        <dbReference type="ARBA" id="ARBA00023027"/>
    </source>
</evidence>
<dbReference type="PANTHER" id="PTHR42979:SF1">
    <property type="entry name" value="3-ISOPROPYLMALATE DEHYDROGENASE"/>
    <property type="match status" value="1"/>
</dbReference>
<dbReference type="SMART" id="SM01329">
    <property type="entry name" value="Iso_dh"/>
    <property type="match status" value="1"/>
</dbReference>
<evidence type="ECO:0000256" key="3">
    <source>
        <dbReference type="ARBA" id="ARBA00022723"/>
    </source>
</evidence>
<evidence type="ECO:0000313" key="10">
    <source>
        <dbReference type="Proteomes" id="UP001264340"/>
    </source>
</evidence>
<keyword evidence="10" id="KW-1185">Reference proteome</keyword>
<dbReference type="EMBL" id="JAVDRP010000038">
    <property type="protein sequence ID" value="MDR6413197.1"/>
    <property type="molecule type" value="Genomic_DNA"/>
</dbReference>
<evidence type="ECO:0000256" key="2">
    <source>
        <dbReference type="ARBA" id="ARBA00022605"/>
    </source>
</evidence>
<feature type="domain" description="Isopropylmalate dehydrogenase-like" evidence="8">
    <location>
        <begin position="2"/>
        <end position="151"/>
    </location>
</feature>
<keyword evidence="1" id="KW-0432">Leucine biosynthesis</keyword>
<dbReference type="Proteomes" id="UP001264340">
    <property type="component" value="Unassembled WGS sequence"/>
</dbReference>
<comment type="caution">
    <text evidence="9">The sequence shown here is derived from an EMBL/GenBank/DDBJ whole genome shotgun (WGS) entry which is preliminary data.</text>
</comment>
<keyword evidence="3" id="KW-0479">Metal-binding</keyword>
<dbReference type="PANTHER" id="PTHR42979">
    <property type="entry name" value="3-ISOPROPYLMALATE DEHYDROGENASE"/>
    <property type="match status" value="1"/>
</dbReference>
<proteinExistence type="predicted"/>